<keyword evidence="5" id="KW-0347">Helicase</keyword>
<keyword evidence="5" id="KW-0378">Hydrolase</keyword>
<evidence type="ECO:0000256" key="2">
    <source>
        <dbReference type="ARBA" id="ARBA00022840"/>
    </source>
</evidence>
<dbReference type="InterPro" id="IPR027417">
    <property type="entry name" value="P-loop_NTPase"/>
</dbReference>
<keyword evidence="6" id="KW-1185">Reference proteome</keyword>
<gene>
    <name evidence="5" type="ORF">SAMN04488047_1152</name>
</gene>
<dbReference type="AlphaFoldDB" id="A0A1I5TS85"/>
<dbReference type="RefSeq" id="WP_093424124.1">
    <property type="nucleotide sequence ID" value="NZ_FOXA01000015.1"/>
</dbReference>
<dbReference type="InterPro" id="IPR011545">
    <property type="entry name" value="DEAD/DEAH_box_helicase_dom"/>
</dbReference>
<dbReference type="STRING" id="441119.SAMN04488047_1152"/>
<dbReference type="PANTHER" id="PTHR47962">
    <property type="entry name" value="ATP-DEPENDENT HELICASE LHR-RELATED-RELATED"/>
    <property type="match status" value="1"/>
</dbReference>
<reference evidence="5 6" key="1">
    <citation type="submission" date="2016-10" db="EMBL/GenBank/DDBJ databases">
        <authorList>
            <person name="de Groot N.N."/>
        </authorList>
    </citation>
    <scope>NUCLEOTIDE SEQUENCE [LARGE SCALE GENOMIC DNA]</scope>
    <source>
        <strain evidence="5 6">DSM 19547</strain>
    </source>
</reference>
<dbReference type="Gene3D" id="3.40.50.300">
    <property type="entry name" value="P-loop containing nucleotide triphosphate hydrolases"/>
    <property type="match status" value="2"/>
</dbReference>
<dbReference type="Pfam" id="PF00270">
    <property type="entry name" value="DEAD"/>
    <property type="match status" value="1"/>
</dbReference>
<keyword evidence="1" id="KW-0547">Nucleotide-binding</keyword>
<feature type="region of interest" description="Disordered" evidence="3">
    <location>
        <begin position="766"/>
        <end position="802"/>
    </location>
</feature>
<evidence type="ECO:0000256" key="3">
    <source>
        <dbReference type="SAM" id="MobiDB-lite"/>
    </source>
</evidence>
<dbReference type="PROSITE" id="PS51192">
    <property type="entry name" value="HELICASE_ATP_BIND_1"/>
    <property type="match status" value="1"/>
</dbReference>
<dbReference type="Proteomes" id="UP000199356">
    <property type="component" value="Unassembled WGS sequence"/>
</dbReference>
<dbReference type="EMBL" id="FOXA01000015">
    <property type="protein sequence ID" value="SFP85924.1"/>
    <property type="molecule type" value="Genomic_DNA"/>
</dbReference>
<feature type="domain" description="Helicase ATP-binding" evidence="4">
    <location>
        <begin position="50"/>
        <end position="240"/>
    </location>
</feature>
<sequence>MSKHEQIFPDLDPALRISSKEQLAAAEILMGSPLWEQATDYQKRVSVDGLSHLMRGRDIRIDASPSAGKTRIAMMLAEAIPQALPGGNGERGTGRVISASHTRAIHNQTIADYQARSIFGQPGEFVSHRDTRPGQGAVLTMVGHLLSRGDNRTQNNMRAMGRAIMDQEVKAVIVDEAHHFREDENAGYSELLALTRAVNSARAQKDRHPEFKAPMVFLSATFGRDDRAKLHPRIEEAVPLFISPSETLGKTALPVRTKVSDFVYKDGGRAEGQAHDLAFKRFGRTPKEAAEAIQDHRLEASITKSIRAARERPENAGWLDAAIDTGEKDSPTENPQMLVFFDELDEIEKYRSTFEARYPGQVGVIGRKTSRQDEEKVLDGLREGRLRAVLNCKRVDEGASVEGLDVVINARALLSRRELIQMAGRAARADHRRGKAEGLFVDAGAATFVRGTVEAQMAILDAKAGLKQRDRIPAASAIDALSSATIMRDAGDPNRQKTRRVITIADTQYALTRHDEKGEASYNVETLHPVSKAAQALHYRDGGKVSPRWPADALADHLFEVISDRESDFARNGGPFGKETVAASKRFAEAFPQALKRREQTFRRRRELDPASRRVRALQRVPVKMPKGHPAERMRLGDLVADGSLKATGAAQKVAESIGSKFATLSAKDPRAALVMAEAAHRAMFETLPPSAIPAKLREKVRKVDVARESSLGLQENWLSAASEAATAIRGNRAVRMTAGAEHLVSALAKAGPTIRKTIRLAQQDIRKQGGKPDPAVPTAAVRPPPQEKPSATVSEAARSVRQRREDIAGMNIPARKRAVYERACEIRRRHAICNAAIERKQKQMYGGADDDSRQSSRQAWARLNRARVRMEKQYETIRREDATRLHGPSQDGCPPAAPKEGFPDYDQVRARMKRTRSSVKVMQR</sequence>
<dbReference type="InterPro" id="IPR001650">
    <property type="entry name" value="Helicase_C-like"/>
</dbReference>
<evidence type="ECO:0000256" key="1">
    <source>
        <dbReference type="ARBA" id="ARBA00022741"/>
    </source>
</evidence>
<proteinExistence type="predicted"/>
<dbReference type="GO" id="GO:0003677">
    <property type="term" value="F:DNA binding"/>
    <property type="evidence" value="ECO:0007669"/>
    <property type="project" value="TreeGrafter"/>
</dbReference>
<dbReference type="GO" id="GO:0005524">
    <property type="term" value="F:ATP binding"/>
    <property type="evidence" value="ECO:0007669"/>
    <property type="project" value="UniProtKB-KW"/>
</dbReference>
<protein>
    <submittedName>
        <fullName evidence="5">Superfamily II DNA or RNA helicase</fullName>
    </submittedName>
</protein>
<dbReference type="InterPro" id="IPR014001">
    <property type="entry name" value="Helicase_ATP-bd"/>
</dbReference>
<evidence type="ECO:0000313" key="6">
    <source>
        <dbReference type="Proteomes" id="UP000199356"/>
    </source>
</evidence>
<feature type="region of interest" description="Disordered" evidence="3">
    <location>
        <begin position="881"/>
        <end position="906"/>
    </location>
</feature>
<evidence type="ECO:0000313" key="5">
    <source>
        <dbReference type="EMBL" id="SFP85924.1"/>
    </source>
</evidence>
<dbReference type="SUPFAM" id="SSF52540">
    <property type="entry name" value="P-loop containing nucleoside triphosphate hydrolases"/>
    <property type="match status" value="1"/>
</dbReference>
<dbReference type="Pfam" id="PF00271">
    <property type="entry name" value="Helicase_C"/>
    <property type="match status" value="1"/>
</dbReference>
<evidence type="ECO:0000259" key="4">
    <source>
        <dbReference type="PROSITE" id="PS51192"/>
    </source>
</evidence>
<dbReference type="InterPro" id="IPR052511">
    <property type="entry name" value="ATP-dep_Helicase"/>
</dbReference>
<keyword evidence="2" id="KW-0067">ATP-binding</keyword>
<organism evidence="5 6">
    <name type="scientific">Tranquillimonas alkanivorans</name>
    <dbReference type="NCBI Taxonomy" id="441119"/>
    <lineage>
        <taxon>Bacteria</taxon>
        <taxon>Pseudomonadati</taxon>
        <taxon>Pseudomonadota</taxon>
        <taxon>Alphaproteobacteria</taxon>
        <taxon>Rhodobacterales</taxon>
        <taxon>Roseobacteraceae</taxon>
        <taxon>Tranquillimonas</taxon>
    </lineage>
</organism>
<name>A0A1I5TS85_9RHOB</name>
<dbReference type="GO" id="GO:0016887">
    <property type="term" value="F:ATP hydrolysis activity"/>
    <property type="evidence" value="ECO:0007669"/>
    <property type="project" value="TreeGrafter"/>
</dbReference>
<dbReference type="SMART" id="SM00487">
    <property type="entry name" value="DEXDc"/>
    <property type="match status" value="1"/>
</dbReference>
<feature type="compositionally biased region" description="Low complexity" evidence="3">
    <location>
        <begin position="773"/>
        <end position="782"/>
    </location>
</feature>
<accession>A0A1I5TS85</accession>
<dbReference type="SMART" id="SM00490">
    <property type="entry name" value="HELICc"/>
    <property type="match status" value="1"/>
</dbReference>
<dbReference type="GO" id="GO:0004386">
    <property type="term" value="F:helicase activity"/>
    <property type="evidence" value="ECO:0007669"/>
    <property type="project" value="UniProtKB-KW"/>
</dbReference>